<keyword evidence="2" id="KW-1185">Reference proteome</keyword>
<dbReference type="Gene3D" id="3.40.640.10">
    <property type="entry name" value="Type I PLP-dependent aspartate aminotransferase-like (Major domain)"/>
    <property type="match status" value="2"/>
</dbReference>
<dbReference type="InterPro" id="IPR015422">
    <property type="entry name" value="PyrdxlP-dep_Trfase_small"/>
</dbReference>
<dbReference type="InterPro" id="IPR015421">
    <property type="entry name" value="PyrdxlP-dep_Trfase_major"/>
</dbReference>
<reference evidence="1 2" key="1">
    <citation type="submission" date="2023-09" db="EMBL/GenBank/DDBJ databases">
        <title>Aquirufa genomes.</title>
        <authorList>
            <person name="Pitt A."/>
        </authorList>
    </citation>
    <scope>NUCLEOTIDE SEQUENCE [LARGE SCALE GENOMIC DNA]</scope>
    <source>
        <strain evidence="1 2">LEOWEIH-7C</strain>
    </source>
</reference>
<dbReference type="EMBL" id="JAVNWW010000001">
    <property type="protein sequence ID" value="MDU0807745.1"/>
    <property type="molecule type" value="Genomic_DNA"/>
</dbReference>
<protein>
    <recommendedName>
        <fullName evidence="3">Aminotransferase class I/II-fold pyridoxal phosphate-dependent enzyme</fullName>
    </recommendedName>
</protein>
<comment type="caution">
    <text evidence="1">The sequence shown here is derived from an EMBL/GenBank/DDBJ whole genome shotgun (WGS) entry which is preliminary data.</text>
</comment>
<dbReference type="Proteomes" id="UP001249959">
    <property type="component" value="Unassembled WGS sequence"/>
</dbReference>
<dbReference type="InterPro" id="IPR015424">
    <property type="entry name" value="PyrdxlP-dep_Trfase"/>
</dbReference>
<evidence type="ECO:0000313" key="1">
    <source>
        <dbReference type="EMBL" id="MDU0807745.1"/>
    </source>
</evidence>
<dbReference type="SUPFAM" id="SSF53383">
    <property type="entry name" value="PLP-dependent transferases"/>
    <property type="match status" value="1"/>
</dbReference>
<sequence>MSYQIHQNQIPERLVSFEGKEYRWLGGTNYLNIGSHPLFQEKLQEGIQIFSQNWGSSRLNNYRMDVWENLEDVMAKRFGVEAAALCSSGLLAGQTVMQYIQQKYPEASISLAPKTHPALWRHPYKPAAGNFMDWKKDAQILCMDGIGAPWVEEFLTGFEQNLSSDQTLIVDESHRLGIVSTRIDTPANLIQTSSLSKAFGIPAGLILGTKADIAEIKKDPFWVGGSPANPAYVYACLHAQEAYDERISKSQELARAFTQNAQYVSLVKDYPAFSSADTKLFDHLKSHGFLCNQFAYPDPNAPAICKAILPTSMYLADIHDLVGVLALYPRD</sequence>
<accession>A0ABU3TPF7</accession>
<dbReference type="RefSeq" id="WP_316070186.1">
    <property type="nucleotide sequence ID" value="NZ_JAVNWW010000001.1"/>
</dbReference>
<gene>
    <name evidence="1" type="ORF">PQG45_01705</name>
</gene>
<name>A0ABU3TPF7_9BACT</name>
<evidence type="ECO:0000313" key="2">
    <source>
        <dbReference type="Proteomes" id="UP001249959"/>
    </source>
</evidence>
<proteinExistence type="predicted"/>
<evidence type="ECO:0008006" key="3">
    <source>
        <dbReference type="Google" id="ProtNLM"/>
    </source>
</evidence>
<dbReference type="Gene3D" id="3.90.1150.10">
    <property type="entry name" value="Aspartate Aminotransferase, domain 1"/>
    <property type="match status" value="1"/>
</dbReference>
<organism evidence="1 2">
    <name type="scientific">Aquirufa regiilacus</name>
    <dbReference type="NCBI Taxonomy" id="3024868"/>
    <lineage>
        <taxon>Bacteria</taxon>
        <taxon>Pseudomonadati</taxon>
        <taxon>Bacteroidota</taxon>
        <taxon>Cytophagia</taxon>
        <taxon>Cytophagales</taxon>
        <taxon>Flectobacillaceae</taxon>
        <taxon>Aquirufa</taxon>
    </lineage>
</organism>